<name>A0A0G4H3R6_VITBC</name>
<evidence type="ECO:0000313" key="3">
    <source>
        <dbReference type="Proteomes" id="UP000041254"/>
    </source>
</evidence>
<sequence>MQQQPDHPILTTLEGKHVQLPYLLGEGSRGVVRAGEVDGHIRAYKMVIRTDKTKAVWRTLCAELDIERERMATVQARREREGKAMQPFLRLYDAATNPQHPAAYRERSGAPPQECLYIAMQPLKDPTIRRDSWEYVSLDAVIWSWELHMAGIAAKKRGDPDSILQDCIALVRALHWATSTVRAALEEDGLVCPDHCLNNVFINKDALDFQEEPDTYIIDLGNTAIVKPPGACMHSADGTIPTPPCPHAALIPTTRAAQREEKQLPTYTRFHAAPEQLMLMMEGLRLRAALRAEDHVVGKGAKQGLWLTDRTLAFNYGCTLHNTLRSQLYTTKLAKDAGDWPDFPQQPTEPPHGATEEARTAYQQQLADFETAKKAVLQHKEVQQARVAFWWPQCRRKLMNEHGHPIDAKAGLWELRRERGLEWLEGALQRLERLSEAATRPLPTQRCSLADVDNELRSLAGDLVNIAMAKVAGSSPGPAASVPSTAASPQMHCPAPPASPDTSPAPLAAAIPSQAGAVNSRHADQDAGQVAVFEQTDEREEGTADAREPSVPAAPDVHHTPIPQQTDAVISNHPDRRRGQVFNAPREREAPAASTRGHRPPHPAAPATSNPPATQQQQSSADNPHPAKIHHHQHPAAGDRPAAPLQPRTKAVLLGDIKAAQKARGAPHLLPRVNGVPAHNLPFVPYHAKVVQYSGHMEGGWKWNPLVEDWEMWQPSGEGPNMWEVRAATQDLRMGGGLSGLTSARQLRPQGSG</sequence>
<accession>A0A0G4H3R6</accession>
<dbReference type="InParanoid" id="A0A0G4H3R6"/>
<dbReference type="VEuPathDB" id="CryptoDB:Vbra_19511"/>
<feature type="region of interest" description="Disordered" evidence="1">
    <location>
        <begin position="535"/>
        <end position="643"/>
    </location>
</feature>
<dbReference type="Proteomes" id="UP000041254">
    <property type="component" value="Unassembled WGS sequence"/>
</dbReference>
<evidence type="ECO:0000256" key="1">
    <source>
        <dbReference type="SAM" id="MobiDB-lite"/>
    </source>
</evidence>
<dbReference type="EMBL" id="CDMY01000973">
    <property type="protein sequence ID" value="CEM38147.1"/>
    <property type="molecule type" value="Genomic_DNA"/>
</dbReference>
<dbReference type="PhylomeDB" id="A0A0G4H3R6"/>
<feature type="compositionally biased region" description="Low complexity" evidence="1">
    <location>
        <begin position="473"/>
        <end position="489"/>
    </location>
</feature>
<feature type="compositionally biased region" description="Low complexity" evidence="1">
    <location>
        <begin position="605"/>
        <end position="621"/>
    </location>
</feature>
<reference evidence="2 3" key="1">
    <citation type="submission" date="2014-11" db="EMBL/GenBank/DDBJ databases">
        <authorList>
            <person name="Zhu J."/>
            <person name="Qi W."/>
            <person name="Song R."/>
        </authorList>
    </citation>
    <scope>NUCLEOTIDE SEQUENCE [LARGE SCALE GENOMIC DNA]</scope>
</reference>
<evidence type="ECO:0000313" key="2">
    <source>
        <dbReference type="EMBL" id="CEM38147.1"/>
    </source>
</evidence>
<organism evidence="2 3">
    <name type="scientific">Vitrella brassicaformis (strain CCMP3155)</name>
    <dbReference type="NCBI Taxonomy" id="1169540"/>
    <lineage>
        <taxon>Eukaryota</taxon>
        <taxon>Sar</taxon>
        <taxon>Alveolata</taxon>
        <taxon>Colpodellida</taxon>
        <taxon>Vitrellaceae</taxon>
        <taxon>Vitrella</taxon>
    </lineage>
</organism>
<feature type="region of interest" description="Disordered" evidence="1">
    <location>
        <begin position="339"/>
        <end position="358"/>
    </location>
</feature>
<gene>
    <name evidence="2" type="ORF">Vbra_19511</name>
</gene>
<protein>
    <recommendedName>
        <fullName evidence="4">Protein kinase domain-containing protein</fullName>
    </recommendedName>
</protein>
<keyword evidence="3" id="KW-1185">Reference proteome</keyword>
<evidence type="ECO:0008006" key="4">
    <source>
        <dbReference type="Google" id="ProtNLM"/>
    </source>
</evidence>
<feature type="region of interest" description="Disordered" evidence="1">
    <location>
        <begin position="473"/>
        <end position="508"/>
    </location>
</feature>
<dbReference type="AlphaFoldDB" id="A0A0G4H3R6"/>
<proteinExistence type="predicted"/>